<name>A0A1X7H7E2_9BACL</name>
<dbReference type="STRING" id="1313296.SAMN05661091_1927"/>
<keyword evidence="1" id="KW-0812">Transmembrane</keyword>
<reference evidence="4" key="1">
    <citation type="submission" date="2017-04" db="EMBL/GenBank/DDBJ databases">
        <authorList>
            <person name="Varghese N."/>
            <person name="Submissions S."/>
        </authorList>
    </citation>
    <scope>NUCLEOTIDE SEQUENCE [LARGE SCALE GENOMIC DNA]</scope>
    <source>
        <strain evidence="4">N3/975</strain>
    </source>
</reference>
<dbReference type="Proteomes" id="UP000192940">
    <property type="component" value="Chromosome I"/>
</dbReference>
<feature type="domain" description="Phosphatidic acid phosphatase type 2/haloperoxidase" evidence="2">
    <location>
        <begin position="62"/>
        <end position="174"/>
    </location>
</feature>
<evidence type="ECO:0000313" key="3">
    <source>
        <dbReference type="EMBL" id="SMF81072.1"/>
    </source>
</evidence>
<keyword evidence="1" id="KW-0472">Membrane</keyword>
<protein>
    <submittedName>
        <fullName evidence="3">Undecaprenyl-diphosphatase</fullName>
    </submittedName>
</protein>
<dbReference type="InterPro" id="IPR000326">
    <property type="entry name" value="PAP2/HPO"/>
</dbReference>
<organism evidence="3 4">
    <name type="scientific">Paenibacillus uliginis N3/975</name>
    <dbReference type="NCBI Taxonomy" id="1313296"/>
    <lineage>
        <taxon>Bacteria</taxon>
        <taxon>Bacillati</taxon>
        <taxon>Bacillota</taxon>
        <taxon>Bacilli</taxon>
        <taxon>Bacillales</taxon>
        <taxon>Paenibacillaceae</taxon>
        <taxon>Paenibacillus</taxon>
    </lineage>
</organism>
<feature type="transmembrane region" description="Helical" evidence="1">
    <location>
        <begin position="62"/>
        <end position="79"/>
    </location>
</feature>
<evidence type="ECO:0000313" key="4">
    <source>
        <dbReference type="Proteomes" id="UP000192940"/>
    </source>
</evidence>
<evidence type="ECO:0000256" key="1">
    <source>
        <dbReference type="SAM" id="Phobius"/>
    </source>
</evidence>
<dbReference type="Gene3D" id="1.20.144.10">
    <property type="entry name" value="Phosphatidic acid phosphatase type 2/haloperoxidase"/>
    <property type="match status" value="2"/>
</dbReference>
<dbReference type="CDD" id="cd03392">
    <property type="entry name" value="PAP2_like_2"/>
    <property type="match status" value="1"/>
</dbReference>
<dbReference type="SUPFAM" id="SSF48317">
    <property type="entry name" value="Acid phosphatase/Vanadium-dependent haloperoxidase"/>
    <property type="match status" value="1"/>
</dbReference>
<dbReference type="SMART" id="SM00014">
    <property type="entry name" value="acidPPc"/>
    <property type="match status" value="1"/>
</dbReference>
<evidence type="ECO:0000259" key="2">
    <source>
        <dbReference type="SMART" id="SM00014"/>
    </source>
</evidence>
<gene>
    <name evidence="3" type="ORF">SAMN05661091_1927</name>
</gene>
<proteinExistence type="predicted"/>
<accession>A0A1X7H7E2</accession>
<dbReference type="PANTHER" id="PTHR14969">
    <property type="entry name" value="SPHINGOSINE-1-PHOSPHATE PHOSPHOHYDROLASE"/>
    <property type="match status" value="1"/>
</dbReference>
<dbReference type="AlphaFoldDB" id="A0A1X7H7E2"/>
<dbReference type="PANTHER" id="PTHR14969:SF13">
    <property type="entry name" value="AT30094P"/>
    <property type="match status" value="1"/>
</dbReference>
<feature type="transmembrane region" description="Helical" evidence="1">
    <location>
        <begin position="33"/>
        <end position="55"/>
    </location>
</feature>
<dbReference type="EMBL" id="LT840184">
    <property type="protein sequence ID" value="SMF81072.1"/>
    <property type="molecule type" value="Genomic_DNA"/>
</dbReference>
<dbReference type="InterPro" id="IPR036938">
    <property type="entry name" value="PAP2/HPO_sf"/>
</dbReference>
<feature type="transmembrane region" description="Helical" evidence="1">
    <location>
        <begin position="99"/>
        <end position="121"/>
    </location>
</feature>
<feature type="transmembrane region" description="Helical" evidence="1">
    <location>
        <begin position="159"/>
        <end position="177"/>
    </location>
</feature>
<keyword evidence="4" id="KW-1185">Reference proteome</keyword>
<keyword evidence="1" id="KW-1133">Transmembrane helix</keyword>
<sequence length="184" mass="20879">MVVLDRVFGFDSFFIELVRGFEQPSITDIAKGFSYIGSTVPIIVICAAVSVLLYALRLRREIMLFFTVVLGSQILNMVLKMSFRRIRPDINRLVEVTGYSFPSGHSMAAFALYGILTYLLWKNLNTVLRRVFVLILFSVMILGIGLSRIYLGVHYPSDVFGGYLASCSWLMFSIGMYESLRSRN</sequence>
<dbReference type="Pfam" id="PF01569">
    <property type="entry name" value="PAP2"/>
    <property type="match status" value="1"/>
</dbReference>
<feature type="transmembrane region" description="Helical" evidence="1">
    <location>
        <begin position="133"/>
        <end position="153"/>
    </location>
</feature>